<evidence type="ECO:0000256" key="1">
    <source>
        <dbReference type="ARBA" id="ARBA00005953"/>
    </source>
</evidence>
<dbReference type="EnsemblPlants" id="AUR62002850-RA">
    <property type="protein sequence ID" value="AUR62002850-RA:cds"/>
    <property type="gene ID" value="AUR62002850"/>
</dbReference>
<dbReference type="Gene3D" id="3.10.129.10">
    <property type="entry name" value="Hotdog Thioesterase"/>
    <property type="match status" value="1"/>
</dbReference>
<dbReference type="Pfam" id="PF13279">
    <property type="entry name" value="4HBT_2"/>
    <property type="match status" value="1"/>
</dbReference>
<dbReference type="SUPFAM" id="SSF54637">
    <property type="entry name" value="Thioesterase/thiol ester dehydrase-isomerase"/>
    <property type="match status" value="1"/>
</dbReference>
<accession>A0A803KUZ2</accession>
<dbReference type="InterPro" id="IPR029069">
    <property type="entry name" value="HotDog_dom_sf"/>
</dbReference>
<evidence type="ECO:0000313" key="4">
    <source>
        <dbReference type="Proteomes" id="UP000596660"/>
    </source>
</evidence>
<organism evidence="3 4">
    <name type="scientific">Chenopodium quinoa</name>
    <name type="common">Quinoa</name>
    <dbReference type="NCBI Taxonomy" id="63459"/>
    <lineage>
        <taxon>Eukaryota</taxon>
        <taxon>Viridiplantae</taxon>
        <taxon>Streptophyta</taxon>
        <taxon>Embryophyta</taxon>
        <taxon>Tracheophyta</taxon>
        <taxon>Spermatophyta</taxon>
        <taxon>Magnoliopsida</taxon>
        <taxon>eudicotyledons</taxon>
        <taxon>Gunneridae</taxon>
        <taxon>Pentapetalae</taxon>
        <taxon>Caryophyllales</taxon>
        <taxon>Chenopodiaceae</taxon>
        <taxon>Chenopodioideae</taxon>
        <taxon>Atripliceae</taxon>
        <taxon>Chenopodium</taxon>
    </lineage>
</organism>
<proteinExistence type="inferred from homology"/>
<name>A0A803KUZ2_CHEQI</name>
<keyword evidence="2" id="KW-0378">Hydrolase</keyword>
<dbReference type="Gramene" id="AUR62002850-RA">
    <property type="protein sequence ID" value="AUR62002850-RA:cds"/>
    <property type="gene ID" value="AUR62002850"/>
</dbReference>
<dbReference type="GO" id="GO:0009507">
    <property type="term" value="C:chloroplast"/>
    <property type="evidence" value="ECO:0007669"/>
    <property type="project" value="TreeGrafter"/>
</dbReference>
<dbReference type="InterPro" id="IPR050563">
    <property type="entry name" value="4-hydroxybenzoyl-CoA_TE"/>
</dbReference>
<dbReference type="GO" id="GO:0016297">
    <property type="term" value="F:fatty acyl-[ACP] hydrolase activity"/>
    <property type="evidence" value="ECO:0007669"/>
    <property type="project" value="TreeGrafter"/>
</dbReference>
<dbReference type="PANTHER" id="PTHR31793:SF27">
    <property type="entry name" value="NOVEL THIOESTERASE SUPERFAMILY DOMAIN AND SAPOSIN A-TYPE DOMAIN CONTAINING PROTEIN (0610012H03RIK)"/>
    <property type="match status" value="1"/>
</dbReference>
<dbReference type="Proteomes" id="UP000596660">
    <property type="component" value="Unplaced"/>
</dbReference>
<protein>
    <recommendedName>
        <fullName evidence="5">Thioesterase domain-containing protein</fullName>
    </recommendedName>
</protein>
<evidence type="ECO:0008006" key="5">
    <source>
        <dbReference type="Google" id="ProtNLM"/>
    </source>
</evidence>
<evidence type="ECO:0000313" key="3">
    <source>
        <dbReference type="EnsemblPlants" id="AUR62002850-RA:cds"/>
    </source>
</evidence>
<reference evidence="3" key="2">
    <citation type="submission" date="2021-03" db="UniProtKB">
        <authorList>
            <consortium name="EnsemblPlants"/>
        </authorList>
    </citation>
    <scope>IDENTIFICATION</scope>
</reference>
<comment type="similarity">
    <text evidence="1">Belongs to the 4-hydroxybenzoyl-CoA thioesterase family.</text>
</comment>
<evidence type="ECO:0000256" key="2">
    <source>
        <dbReference type="ARBA" id="ARBA00022801"/>
    </source>
</evidence>
<dbReference type="AlphaFoldDB" id="A0A803KUZ2"/>
<sequence length="223" mass="24552">MLPALTTCTAVNVPLTPPKAARLQNLRSIPPRFPSISQPLEFNCRRHNQRAIPLACATNAPAIDVGNGKGAVEFFEIEMKVRDYELDQFGVVNNARYANYIEHARHELLESIGLSASAVAHSGDSLALSELTLKFTAPLRFGTFELTSNNLDGPYSYLNLLFQNIAYASGKFHVAATRVLQEDFTSSRNDHVSMYPLHERVKYQMAYLLERLSSAPSGGGGGH</sequence>
<reference evidence="3" key="1">
    <citation type="journal article" date="2017" name="Nature">
        <title>The genome of Chenopodium quinoa.</title>
        <authorList>
            <person name="Jarvis D.E."/>
            <person name="Ho Y.S."/>
            <person name="Lightfoot D.J."/>
            <person name="Schmoeckel S.M."/>
            <person name="Li B."/>
            <person name="Borm T.J.A."/>
            <person name="Ohyanagi H."/>
            <person name="Mineta K."/>
            <person name="Michell C.T."/>
            <person name="Saber N."/>
            <person name="Kharbatia N.M."/>
            <person name="Rupper R.R."/>
            <person name="Sharp A.R."/>
            <person name="Dally N."/>
            <person name="Boughton B.A."/>
            <person name="Woo Y.H."/>
            <person name="Gao G."/>
            <person name="Schijlen E.G.W.M."/>
            <person name="Guo X."/>
            <person name="Momin A.A."/>
            <person name="Negrao S."/>
            <person name="Al-Babili S."/>
            <person name="Gehring C."/>
            <person name="Roessner U."/>
            <person name="Jung C."/>
            <person name="Murphy K."/>
            <person name="Arold S.T."/>
            <person name="Gojobori T."/>
            <person name="van der Linden C.G."/>
            <person name="van Loo E.N."/>
            <person name="Jellen E.N."/>
            <person name="Maughan P.J."/>
            <person name="Tester M."/>
        </authorList>
    </citation>
    <scope>NUCLEOTIDE SEQUENCE [LARGE SCALE GENOMIC DNA]</scope>
    <source>
        <strain evidence="3">cv. PI 614886</strain>
    </source>
</reference>
<dbReference type="PANTHER" id="PTHR31793">
    <property type="entry name" value="4-HYDROXYBENZOYL-COA THIOESTERASE FAMILY MEMBER"/>
    <property type="match status" value="1"/>
</dbReference>
<keyword evidence="4" id="KW-1185">Reference proteome</keyword>
<dbReference type="CDD" id="cd00586">
    <property type="entry name" value="4HBT"/>
    <property type="match status" value="1"/>
</dbReference>